<proteinExistence type="predicted"/>
<gene>
    <name evidence="2" type="ORF">MACH08_15680</name>
</gene>
<organism evidence="2 3">
    <name type="scientific">Oceanobacillus kimchii</name>
    <dbReference type="NCBI Taxonomy" id="746691"/>
    <lineage>
        <taxon>Bacteria</taxon>
        <taxon>Bacillati</taxon>
        <taxon>Bacillota</taxon>
        <taxon>Bacilli</taxon>
        <taxon>Bacillales</taxon>
        <taxon>Bacillaceae</taxon>
        <taxon>Oceanobacillus</taxon>
    </lineage>
</organism>
<dbReference type="RefSeq" id="WP_069685898.1">
    <property type="nucleotide sequence ID" value="NZ_BSKO01000001.1"/>
</dbReference>
<evidence type="ECO:0000313" key="3">
    <source>
        <dbReference type="Proteomes" id="UP001275436"/>
    </source>
</evidence>
<dbReference type="EMBL" id="BSKO01000001">
    <property type="protein sequence ID" value="GLO65784.1"/>
    <property type="molecule type" value="Genomic_DNA"/>
</dbReference>
<keyword evidence="1" id="KW-0812">Transmembrane</keyword>
<protein>
    <submittedName>
        <fullName evidence="2">Uncharacterized protein</fullName>
    </submittedName>
</protein>
<feature type="transmembrane region" description="Helical" evidence="1">
    <location>
        <begin position="35"/>
        <end position="57"/>
    </location>
</feature>
<name>A0ABQ5TFX1_9BACI</name>
<keyword evidence="1" id="KW-1133">Transmembrane helix</keyword>
<comment type="caution">
    <text evidence="2">The sequence shown here is derived from an EMBL/GenBank/DDBJ whole genome shotgun (WGS) entry which is preliminary data.</text>
</comment>
<accession>A0ABQ5TFX1</accession>
<evidence type="ECO:0000256" key="1">
    <source>
        <dbReference type="SAM" id="Phobius"/>
    </source>
</evidence>
<sequence length="68" mass="7762">MKQKRIHPLIIIALFLSSIANGLNAYQYFGRQDTSSGWVFTTLCVVTFLCAITSLFINKTMNKRKSFN</sequence>
<dbReference type="Proteomes" id="UP001275436">
    <property type="component" value="Unassembled WGS sequence"/>
</dbReference>
<keyword evidence="1" id="KW-0472">Membrane</keyword>
<evidence type="ECO:0000313" key="2">
    <source>
        <dbReference type="EMBL" id="GLO65784.1"/>
    </source>
</evidence>
<reference evidence="2 3" key="1">
    <citation type="submission" date="2023-02" db="EMBL/GenBank/DDBJ databases">
        <title>Oceanobacillus kimchii IFOP_LL358 isolated form Alexandrium catenella lab strain.</title>
        <authorList>
            <person name="Gajardo G."/>
            <person name="Ueki S."/>
            <person name="Maruyama F."/>
        </authorList>
    </citation>
    <scope>NUCLEOTIDE SEQUENCE [LARGE SCALE GENOMIC DNA]</scope>
    <source>
        <strain evidence="2 3">IFOP_LL358</strain>
    </source>
</reference>
<keyword evidence="3" id="KW-1185">Reference proteome</keyword>